<accession>A0AAN8TZN3</accession>
<protein>
    <submittedName>
        <fullName evidence="2">Uncharacterized protein</fullName>
    </submittedName>
</protein>
<sequence length="255" mass="28499">MSSQTSSHTSKRSRNSTPSTRRTWTAAEERTLIDGLKELCVNGWRGDNGTFKPGYLKELECYLCEHHPNNGLKDWEEIFGKDRATGEFAEGPLDAVKEIQRSQSSVLFNNVSLGFPIDLDGDEEAGSSHRPNVATGEAGNATGATTFPEASQNENAGAFEPEETGSQQTNKQGEYTKRSSNVNEKEKCKKRKKIPENDSEIFLKGMVEVIKNFTDSQDKRMGALIDKIGYRNQSDLRDQIYSIIESPIFELYSIE</sequence>
<dbReference type="Proteomes" id="UP001371456">
    <property type="component" value="Unassembled WGS sequence"/>
</dbReference>
<evidence type="ECO:0000256" key="1">
    <source>
        <dbReference type="SAM" id="MobiDB-lite"/>
    </source>
</evidence>
<comment type="caution">
    <text evidence="2">The sequence shown here is derived from an EMBL/GenBank/DDBJ whole genome shotgun (WGS) entry which is preliminary data.</text>
</comment>
<feature type="compositionally biased region" description="Low complexity" evidence="1">
    <location>
        <begin position="15"/>
        <end position="25"/>
    </location>
</feature>
<feature type="compositionally biased region" description="Polar residues" evidence="1">
    <location>
        <begin position="164"/>
        <end position="182"/>
    </location>
</feature>
<name>A0AAN8TZN3_SOLBU</name>
<reference evidence="2 3" key="1">
    <citation type="submission" date="2024-02" db="EMBL/GenBank/DDBJ databases">
        <title>de novo genome assembly of Solanum bulbocastanum strain 11H21.</title>
        <authorList>
            <person name="Hosaka A.J."/>
        </authorList>
    </citation>
    <scope>NUCLEOTIDE SEQUENCE [LARGE SCALE GENOMIC DNA]</scope>
    <source>
        <tissue evidence="2">Young leaves</tissue>
    </source>
</reference>
<dbReference type="AlphaFoldDB" id="A0AAN8TZN3"/>
<proteinExistence type="predicted"/>
<keyword evidence="3" id="KW-1185">Reference proteome</keyword>
<dbReference type="PANTHER" id="PTHR46250:SF15">
    <property type="entry name" value="OS01G0523800 PROTEIN"/>
    <property type="match status" value="1"/>
</dbReference>
<feature type="region of interest" description="Disordered" evidence="1">
    <location>
        <begin position="1"/>
        <end position="25"/>
    </location>
</feature>
<feature type="region of interest" description="Disordered" evidence="1">
    <location>
        <begin position="122"/>
        <end position="193"/>
    </location>
</feature>
<organism evidence="2 3">
    <name type="scientific">Solanum bulbocastanum</name>
    <name type="common">Wild potato</name>
    <dbReference type="NCBI Taxonomy" id="147425"/>
    <lineage>
        <taxon>Eukaryota</taxon>
        <taxon>Viridiplantae</taxon>
        <taxon>Streptophyta</taxon>
        <taxon>Embryophyta</taxon>
        <taxon>Tracheophyta</taxon>
        <taxon>Spermatophyta</taxon>
        <taxon>Magnoliopsida</taxon>
        <taxon>eudicotyledons</taxon>
        <taxon>Gunneridae</taxon>
        <taxon>Pentapetalae</taxon>
        <taxon>asterids</taxon>
        <taxon>lamiids</taxon>
        <taxon>Solanales</taxon>
        <taxon>Solanaceae</taxon>
        <taxon>Solanoideae</taxon>
        <taxon>Solaneae</taxon>
        <taxon>Solanum</taxon>
    </lineage>
</organism>
<evidence type="ECO:0000313" key="3">
    <source>
        <dbReference type="Proteomes" id="UP001371456"/>
    </source>
</evidence>
<evidence type="ECO:0000313" key="2">
    <source>
        <dbReference type="EMBL" id="KAK6794491.1"/>
    </source>
</evidence>
<feature type="compositionally biased region" description="Low complexity" evidence="1">
    <location>
        <begin position="134"/>
        <end position="146"/>
    </location>
</feature>
<dbReference type="PANTHER" id="PTHR46250">
    <property type="entry name" value="MYB/SANT-LIKE DNA-BINDING DOMAIN PROTEIN-RELATED"/>
    <property type="match status" value="1"/>
</dbReference>
<dbReference type="EMBL" id="JBANQN010000003">
    <property type="protein sequence ID" value="KAK6794491.1"/>
    <property type="molecule type" value="Genomic_DNA"/>
</dbReference>
<gene>
    <name evidence="2" type="ORF">RDI58_007944</name>
</gene>